<name>A0A498JXT3_MALDO</name>
<dbReference type="InterPro" id="IPR036351">
    <property type="entry name" value="Ribosomal_eL32_sf"/>
</dbReference>
<feature type="domain" description="J" evidence="5">
    <location>
        <begin position="4"/>
        <end position="78"/>
    </location>
</feature>
<dbReference type="Pfam" id="PF01655">
    <property type="entry name" value="Ribosomal_L32e"/>
    <property type="match status" value="1"/>
</dbReference>
<dbReference type="InterPro" id="IPR001623">
    <property type="entry name" value="DnaJ_domain"/>
</dbReference>
<comment type="similarity">
    <text evidence="1">Belongs to the eukaryotic ribosomal protein eL32 family.</text>
</comment>
<accession>A0A498JXT3</accession>
<evidence type="ECO:0000256" key="3">
    <source>
        <dbReference type="ARBA" id="ARBA00023274"/>
    </source>
</evidence>
<reference evidence="6 7" key="1">
    <citation type="submission" date="2018-10" db="EMBL/GenBank/DDBJ databases">
        <title>A high-quality apple genome assembly.</title>
        <authorList>
            <person name="Hu J."/>
        </authorList>
    </citation>
    <scope>NUCLEOTIDE SEQUENCE [LARGE SCALE GENOMIC DNA]</scope>
    <source>
        <strain evidence="7">cv. HFTH1</strain>
        <tissue evidence="6">Young leaf</tissue>
    </source>
</reference>
<feature type="compositionally biased region" description="Pro residues" evidence="4">
    <location>
        <begin position="501"/>
        <end position="510"/>
    </location>
</feature>
<dbReference type="PROSITE" id="PS50076">
    <property type="entry name" value="DNAJ_2"/>
    <property type="match status" value="1"/>
</dbReference>
<feature type="region of interest" description="Disordered" evidence="4">
    <location>
        <begin position="62"/>
        <end position="91"/>
    </location>
</feature>
<gene>
    <name evidence="6" type="ORF">DVH24_010316</name>
</gene>
<dbReference type="InterPro" id="IPR001515">
    <property type="entry name" value="Ribosomal_eL32"/>
</dbReference>
<dbReference type="SMART" id="SM00271">
    <property type="entry name" value="DnaJ"/>
    <property type="match status" value="1"/>
</dbReference>
<dbReference type="InterPro" id="IPR036869">
    <property type="entry name" value="J_dom_sf"/>
</dbReference>
<keyword evidence="7" id="KW-1185">Reference proteome</keyword>
<organism evidence="6 7">
    <name type="scientific">Malus domestica</name>
    <name type="common">Apple</name>
    <name type="synonym">Pyrus malus</name>
    <dbReference type="NCBI Taxonomy" id="3750"/>
    <lineage>
        <taxon>Eukaryota</taxon>
        <taxon>Viridiplantae</taxon>
        <taxon>Streptophyta</taxon>
        <taxon>Embryophyta</taxon>
        <taxon>Tracheophyta</taxon>
        <taxon>Spermatophyta</taxon>
        <taxon>Magnoliopsida</taxon>
        <taxon>eudicotyledons</taxon>
        <taxon>Gunneridae</taxon>
        <taxon>Pentapetalae</taxon>
        <taxon>rosids</taxon>
        <taxon>fabids</taxon>
        <taxon>Rosales</taxon>
        <taxon>Rosaceae</taxon>
        <taxon>Amygdaloideae</taxon>
        <taxon>Maleae</taxon>
        <taxon>Malus</taxon>
    </lineage>
</organism>
<dbReference type="GO" id="GO:0003735">
    <property type="term" value="F:structural constituent of ribosome"/>
    <property type="evidence" value="ECO:0007669"/>
    <property type="project" value="InterPro"/>
</dbReference>
<evidence type="ECO:0000259" key="5">
    <source>
        <dbReference type="PROSITE" id="PS50076"/>
    </source>
</evidence>
<dbReference type="Pfam" id="PF00226">
    <property type="entry name" value="DnaJ"/>
    <property type="match status" value="1"/>
</dbReference>
<feature type="compositionally biased region" description="Basic and acidic residues" evidence="4">
    <location>
        <begin position="69"/>
        <end position="91"/>
    </location>
</feature>
<comment type="caution">
    <text evidence="6">The sequence shown here is derived from an EMBL/GenBank/DDBJ whole genome shotgun (WGS) entry which is preliminary data.</text>
</comment>
<dbReference type="Gene3D" id="1.10.287.110">
    <property type="entry name" value="DnaJ domain"/>
    <property type="match status" value="1"/>
</dbReference>
<dbReference type="CDD" id="cd06257">
    <property type="entry name" value="DnaJ"/>
    <property type="match status" value="1"/>
</dbReference>
<dbReference type="GO" id="GO:0022625">
    <property type="term" value="C:cytosolic large ribosomal subunit"/>
    <property type="evidence" value="ECO:0007669"/>
    <property type="project" value="TreeGrafter"/>
</dbReference>
<keyword evidence="2" id="KW-0689">Ribosomal protein</keyword>
<dbReference type="PANTHER" id="PTHR23413:SF1">
    <property type="entry name" value="RIBOSOMAL PROTEIN L32"/>
    <property type="match status" value="1"/>
</dbReference>
<evidence type="ECO:0000256" key="1">
    <source>
        <dbReference type="ARBA" id="ARBA00008431"/>
    </source>
</evidence>
<dbReference type="AlphaFoldDB" id="A0A498JXT3"/>
<proteinExistence type="inferred from homology"/>
<dbReference type="CDD" id="cd00513">
    <property type="entry name" value="Ribosomal_L32_L32e"/>
    <property type="match status" value="1"/>
</dbReference>
<dbReference type="GO" id="GO:0006412">
    <property type="term" value="P:translation"/>
    <property type="evidence" value="ECO:0007669"/>
    <property type="project" value="InterPro"/>
</dbReference>
<feature type="region of interest" description="Disordered" evidence="4">
    <location>
        <begin position="443"/>
        <end position="510"/>
    </location>
</feature>
<dbReference type="PANTHER" id="PTHR23413">
    <property type="entry name" value="60S RIBOSOMAL PROTEIN L32 AND DNA-DIRECTED RNA POLYMERASE II, SUBUNIT N"/>
    <property type="match status" value="1"/>
</dbReference>
<feature type="compositionally biased region" description="Basic and acidic residues" evidence="4">
    <location>
        <begin position="443"/>
        <end position="454"/>
    </location>
</feature>
<dbReference type="PRINTS" id="PR00625">
    <property type="entry name" value="JDOMAIN"/>
</dbReference>
<sequence length="510" mass="58661">MMNPSYKVLGLSARATKEQIKQAYRKLALKYHPDKHTNSPQNMKDDATLKFKEATTAYENLMNNNNYSPDHHSNDDIDNNDQHCDKENDNEKSDCNHHHYDDGYNYSHQHYYSDYSGSGYNYHRSDDDDGYINKYYHPYADDFDYKHHCSSNYYSHDQDHGYNYNHHHYIIHEYYDYIFSGHHSRSHCPDYSYYNNNDSGKYCNKTNIEILGPEFWGVDVDPKPASGIVVFINMLITGFQRTASWVQKCWSPKYHDTYQQHDRSPLICEARIEGTEPQAHSSLSLSLVSALFVNCNPEPPSFAGSGEPNHQTTTTPFPLLKKQIVKKRKTHFKRPQSDRKHCVKESWRRPKGIDSRVRRKFKGCALMPNIGYGSDKKTRHYLPNKFKKFVVHNVKEVELLMMHNRTYCAEIAHNISTRKRKEIVERAAQLDVVVTNKLARLRSQEDDKKVDRGNIVKPNEGGVAPAKAAGGGGNGGNKKKNKGKKVNGNADEDEGEQCDDAPPPSSESPI</sequence>
<keyword evidence="3" id="KW-0687">Ribonucleoprotein</keyword>
<dbReference type="SUPFAM" id="SSF52042">
    <property type="entry name" value="Ribosomal protein L32e"/>
    <property type="match status" value="1"/>
</dbReference>
<dbReference type="SUPFAM" id="SSF46565">
    <property type="entry name" value="Chaperone J-domain"/>
    <property type="match status" value="1"/>
</dbReference>
<evidence type="ECO:0000313" key="6">
    <source>
        <dbReference type="EMBL" id="RXH97991.1"/>
    </source>
</evidence>
<dbReference type="SMART" id="SM01393">
    <property type="entry name" value="Ribosomal_L32e"/>
    <property type="match status" value="1"/>
</dbReference>
<evidence type="ECO:0000256" key="2">
    <source>
        <dbReference type="ARBA" id="ARBA00022980"/>
    </source>
</evidence>
<dbReference type="EMBL" id="RDQH01000331">
    <property type="protein sequence ID" value="RXH97991.1"/>
    <property type="molecule type" value="Genomic_DNA"/>
</dbReference>
<evidence type="ECO:0000313" key="7">
    <source>
        <dbReference type="Proteomes" id="UP000290289"/>
    </source>
</evidence>
<protein>
    <recommendedName>
        <fullName evidence="5">J domain-containing protein</fullName>
    </recommendedName>
</protein>
<dbReference type="Proteomes" id="UP000290289">
    <property type="component" value="Chromosome 5"/>
</dbReference>
<feature type="compositionally biased region" description="Acidic residues" evidence="4">
    <location>
        <begin position="490"/>
        <end position="499"/>
    </location>
</feature>
<dbReference type="STRING" id="3750.A0A498JXT3"/>
<evidence type="ECO:0000256" key="4">
    <source>
        <dbReference type="SAM" id="MobiDB-lite"/>
    </source>
</evidence>